<organism evidence="1 2">
    <name type="scientific">Mycena rosella</name>
    <name type="common">Pink bonnet</name>
    <name type="synonym">Agaricus rosellus</name>
    <dbReference type="NCBI Taxonomy" id="1033263"/>
    <lineage>
        <taxon>Eukaryota</taxon>
        <taxon>Fungi</taxon>
        <taxon>Dikarya</taxon>
        <taxon>Basidiomycota</taxon>
        <taxon>Agaricomycotina</taxon>
        <taxon>Agaricomycetes</taxon>
        <taxon>Agaricomycetidae</taxon>
        <taxon>Agaricales</taxon>
        <taxon>Marasmiineae</taxon>
        <taxon>Mycenaceae</taxon>
        <taxon>Mycena</taxon>
    </lineage>
</organism>
<evidence type="ECO:0000313" key="1">
    <source>
        <dbReference type="EMBL" id="KAJ7601928.1"/>
    </source>
</evidence>
<dbReference type="EMBL" id="JARKIE010001462">
    <property type="protein sequence ID" value="KAJ7601928.1"/>
    <property type="molecule type" value="Genomic_DNA"/>
</dbReference>
<accession>A0AAD7F5E1</accession>
<gene>
    <name evidence="1" type="ORF">B0H17DRAFT_1222954</name>
</gene>
<keyword evidence="2" id="KW-1185">Reference proteome</keyword>
<dbReference type="AlphaFoldDB" id="A0AAD7F5E1"/>
<protein>
    <submittedName>
        <fullName evidence="1">Uncharacterized protein</fullName>
    </submittedName>
</protein>
<reference evidence="1" key="1">
    <citation type="submission" date="2023-03" db="EMBL/GenBank/DDBJ databases">
        <title>Massive genome expansion in bonnet fungi (Mycena s.s.) driven by repeated elements and novel gene families across ecological guilds.</title>
        <authorList>
            <consortium name="Lawrence Berkeley National Laboratory"/>
            <person name="Harder C.B."/>
            <person name="Miyauchi S."/>
            <person name="Viragh M."/>
            <person name="Kuo A."/>
            <person name="Thoen E."/>
            <person name="Andreopoulos B."/>
            <person name="Lu D."/>
            <person name="Skrede I."/>
            <person name="Drula E."/>
            <person name="Henrissat B."/>
            <person name="Morin E."/>
            <person name="Kohler A."/>
            <person name="Barry K."/>
            <person name="LaButti K."/>
            <person name="Morin E."/>
            <person name="Salamov A."/>
            <person name="Lipzen A."/>
            <person name="Mereny Z."/>
            <person name="Hegedus B."/>
            <person name="Baldrian P."/>
            <person name="Stursova M."/>
            <person name="Weitz H."/>
            <person name="Taylor A."/>
            <person name="Grigoriev I.V."/>
            <person name="Nagy L.G."/>
            <person name="Martin F."/>
            <person name="Kauserud H."/>
        </authorList>
    </citation>
    <scope>NUCLEOTIDE SEQUENCE</scope>
    <source>
        <strain evidence="1">CBHHK067</strain>
    </source>
</reference>
<name>A0AAD7F5E1_MYCRO</name>
<dbReference type="Proteomes" id="UP001221757">
    <property type="component" value="Unassembled WGS sequence"/>
</dbReference>
<evidence type="ECO:0000313" key="2">
    <source>
        <dbReference type="Proteomes" id="UP001221757"/>
    </source>
</evidence>
<proteinExistence type="predicted"/>
<sequence length="138" mass="15208">MAIVSLINAVEQITHLVSSQQQPALPAASHPDSSHFSRALRSALIFALGPFDFCIRFSSHIRPTPLANIARTLELQHMDSDIPDNEIVLNTDVDIPIAVGRALFATVSLTVLDGRNVDVESFYILKARKYEAVLTDRL</sequence>
<comment type="caution">
    <text evidence="1">The sequence shown here is derived from an EMBL/GenBank/DDBJ whole genome shotgun (WGS) entry which is preliminary data.</text>
</comment>